<keyword evidence="2" id="KW-1185">Reference proteome</keyword>
<reference evidence="1 2" key="1">
    <citation type="submission" date="2024-09" db="EMBL/GenBank/DDBJ databases">
        <authorList>
            <person name="Sun Q."/>
            <person name="Mori K."/>
        </authorList>
    </citation>
    <scope>NUCLEOTIDE SEQUENCE [LARGE SCALE GENOMIC DNA]</scope>
    <source>
        <strain evidence="1 2">JCM 11683</strain>
    </source>
</reference>
<proteinExistence type="predicted"/>
<gene>
    <name evidence="1" type="ORF">ACFFN1_09430</name>
</gene>
<evidence type="ECO:0000313" key="2">
    <source>
        <dbReference type="Proteomes" id="UP001589707"/>
    </source>
</evidence>
<comment type="caution">
    <text evidence="1">The sequence shown here is derived from an EMBL/GenBank/DDBJ whole genome shotgun (WGS) entry which is preliminary data.</text>
</comment>
<dbReference type="RefSeq" id="WP_376840462.1">
    <property type="nucleotide sequence ID" value="NZ_JBHMAU010000060.1"/>
</dbReference>
<protein>
    <submittedName>
        <fullName evidence="1">Uncharacterized protein</fullName>
    </submittedName>
</protein>
<dbReference type="EMBL" id="JBHMAU010000060">
    <property type="protein sequence ID" value="MFB9776618.1"/>
    <property type="molecule type" value="Genomic_DNA"/>
</dbReference>
<organism evidence="1 2">
    <name type="scientific">Brevibacterium otitidis</name>
    <dbReference type="NCBI Taxonomy" id="53364"/>
    <lineage>
        <taxon>Bacteria</taxon>
        <taxon>Bacillati</taxon>
        <taxon>Actinomycetota</taxon>
        <taxon>Actinomycetes</taxon>
        <taxon>Micrococcales</taxon>
        <taxon>Brevibacteriaceae</taxon>
        <taxon>Brevibacterium</taxon>
    </lineage>
</organism>
<evidence type="ECO:0000313" key="1">
    <source>
        <dbReference type="EMBL" id="MFB9776618.1"/>
    </source>
</evidence>
<sequence>MKLQFKVQQYQTDAVDAVVDIFAGQPKHDGISYRIDPGRVRPKTAPALLTSTTVVTQAV</sequence>
<dbReference type="Proteomes" id="UP001589707">
    <property type="component" value="Unassembled WGS sequence"/>
</dbReference>
<name>A0ABV5X2E9_9MICO</name>
<accession>A0ABV5X2E9</accession>